<dbReference type="AlphaFoldDB" id="A0A7H8QIY3"/>
<protein>
    <submittedName>
        <fullName evidence="1">Uncharacterized protein</fullName>
    </submittedName>
</protein>
<evidence type="ECO:0000313" key="2">
    <source>
        <dbReference type="Proteomes" id="UP000509510"/>
    </source>
</evidence>
<organism evidence="1 2">
    <name type="scientific">Talaromyces rugulosus</name>
    <name type="common">Penicillium rugulosum</name>
    <dbReference type="NCBI Taxonomy" id="121627"/>
    <lineage>
        <taxon>Eukaryota</taxon>
        <taxon>Fungi</taxon>
        <taxon>Dikarya</taxon>
        <taxon>Ascomycota</taxon>
        <taxon>Pezizomycotina</taxon>
        <taxon>Eurotiomycetes</taxon>
        <taxon>Eurotiomycetidae</taxon>
        <taxon>Eurotiales</taxon>
        <taxon>Trichocomaceae</taxon>
        <taxon>Talaromyces</taxon>
        <taxon>Talaromyces sect. Islandici</taxon>
    </lineage>
</organism>
<dbReference type="GeneID" id="55988502"/>
<evidence type="ECO:0000313" key="1">
    <source>
        <dbReference type="EMBL" id="QKX53909.1"/>
    </source>
</evidence>
<proteinExistence type="predicted"/>
<dbReference type="Proteomes" id="UP000509510">
    <property type="component" value="Chromosome I"/>
</dbReference>
<dbReference type="EMBL" id="CP055898">
    <property type="protein sequence ID" value="QKX53909.1"/>
    <property type="molecule type" value="Genomic_DNA"/>
</dbReference>
<keyword evidence="2" id="KW-1185">Reference proteome</keyword>
<dbReference type="KEGG" id="trg:TRUGW13939_00989"/>
<gene>
    <name evidence="1" type="ORF">TRUGW13939_00989</name>
</gene>
<name>A0A7H8QIY3_TALRU</name>
<sequence length="349" mass="39989">MVSVTINIERDRKSGKLPIQANHPVKVAVWIKYGKTAALVLKKTNDPTNDLRKHIDQWHDFVVEFTPKGHETNTEQRYFRWEVDRILPWFRGEITKIAKDAYLSNHKYLEKIVGGANQYVAQEANWYVIQNHIIKETALVHKLVKFDHDKDLGIQEWMRLLLKDVEETMVKVEELGGRPAIRAYTDVPAGNTVKPSWKSVLCAIPIFETDGKARPVCLKVGQSLPITITVNFDRAHPKGPVPRICVYLVQTQKGETSPDRKPKTDKTMCKYSLGENPIWFSDETRRIGLIMLDDTEVVKLTEQDSKLKTGRYYLFIGMKSLAWEKELTRISETFTMDASPDSGESESST</sequence>
<accession>A0A7H8QIY3</accession>
<reference evidence="2" key="1">
    <citation type="submission" date="2020-06" db="EMBL/GenBank/DDBJ databases">
        <title>A chromosome-scale genome assembly of Talaromyces rugulosus W13939.</title>
        <authorList>
            <person name="Wang B."/>
            <person name="Guo L."/>
            <person name="Ye K."/>
            <person name="Wang L."/>
        </authorList>
    </citation>
    <scope>NUCLEOTIDE SEQUENCE [LARGE SCALE GENOMIC DNA]</scope>
    <source>
        <strain evidence="2">W13939</strain>
    </source>
</reference>
<dbReference type="RefSeq" id="XP_035340088.1">
    <property type="nucleotide sequence ID" value="XM_035484195.1"/>
</dbReference>